<dbReference type="Gene3D" id="3.40.50.12030">
    <property type="entry name" value="Uncharacterised protein family UPF0261, NC domain"/>
    <property type="match status" value="1"/>
</dbReference>
<dbReference type="Proteomes" id="UP000318081">
    <property type="component" value="Chromosome"/>
</dbReference>
<reference evidence="3 4" key="1">
    <citation type="submission" date="2019-02" db="EMBL/GenBank/DDBJ databases">
        <title>Deep-cultivation of Planctomycetes and their phenomic and genomic characterization uncovers novel biology.</title>
        <authorList>
            <person name="Wiegand S."/>
            <person name="Jogler M."/>
            <person name="Boedeker C."/>
            <person name="Pinto D."/>
            <person name="Vollmers J."/>
            <person name="Rivas-Marin E."/>
            <person name="Kohn T."/>
            <person name="Peeters S.H."/>
            <person name="Heuer A."/>
            <person name="Rast P."/>
            <person name="Oberbeckmann S."/>
            <person name="Bunk B."/>
            <person name="Jeske O."/>
            <person name="Meyerdierks A."/>
            <person name="Storesund J.E."/>
            <person name="Kallscheuer N."/>
            <person name="Luecker S."/>
            <person name="Lage O.M."/>
            <person name="Pohl T."/>
            <person name="Merkel B.J."/>
            <person name="Hornburger P."/>
            <person name="Mueller R.-W."/>
            <person name="Bruemmer F."/>
            <person name="Labrenz M."/>
            <person name="Spormann A.M."/>
            <person name="Op den Camp H."/>
            <person name="Overmann J."/>
            <person name="Amann R."/>
            <person name="Jetten M.S.M."/>
            <person name="Mascher T."/>
            <person name="Medema M.H."/>
            <person name="Devos D.P."/>
            <person name="Kaster A.-K."/>
            <person name="Ovreas L."/>
            <person name="Rohde M."/>
            <person name="Galperin M.Y."/>
            <person name="Jogler C."/>
        </authorList>
    </citation>
    <scope>NUCLEOTIDE SEQUENCE [LARGE SCALE GENOMIC DNA]</scope>
    <source>
        <strain evidence="3 4">TBK1r</strain>
    </source>
</reference>
<evidence type="ECO:0000259" key="2">
    <source>
        <dbReference type="Pfam" id="PF23189"/>
    </source>
</evidence>
<dbReference type="RefSeq" id="WP_145208167.1">
    <property type="nucleotide sequence ID" value="NZ_CP036432.1"/>
</dbReference>
<protein>
    <submittedName>
        <fullName evidence="3">Uncharacterized protein</fullName>
    </submittedName>
</protein>
<dbReference type="InterPro" id="IPR008322">
    <property type="entry name" value="UPF0261"/>
</dbReference>
<gene>
    <name evidence="3" type="ORF">TBK1r_12800</name>
</gene>
<evidence type="ECO:0000313" key="3">
    <source>
        <dbReference type="EMBL" id="QDV82351.1"/>
    </source>
</evidence>
<evidence type="ECO:0000313" key="4">
    <source>
        <dbReference type="Proteomes" id="UP000318081"/>
    </source>
</evidence>
<accession>A0ABX5XNZ1</accession>
<dbReference type="CDD" id="cd15488">
    <property type="entry name" value="Tm-1-like"/>
    <property type="match status" value="1"/>
</dbReference>
<dbReference type="Gene3D" id="3.40.50.12020">
    <property type="entry name" value="Uncharacterised protein family UPF0261, NN domain"/>
    <property type="match status" value="1"/>
</dbReference>
<dbReference type="EMBL" id="CP036432">
    <property type="protein sequence ID" value="QDV82351.1"/>
    <property type="molecule type" value="Genomic_DNA"/>
</dbReference>
<dbReference type="PANTHER" id="PTHR31862">
    <property type="entry name" value="UPF0261 DOMAIN PROTEIN (AFU_ORTHOLOGUE AFUA_1G10120)"/>
    <property type="match status" value="1"/>
</dbReference>
<dbReference type="InterPro" id="IPR056778">
    <property type="entry name" value="UPF0261_C"/>
</dbReference>
<evidence type="ECO:0000259" key="1">
    <source>
        <dbReference type="Pfam" id="PF06792"/>
    </source>
</evidence>
<dbReference type="PANTHER" id="PTHR31862:SF1">
    <property type="entry name" value="UPF0261 DOMAIN PROTEIN (AFU_ORTHOLOGUE AFUA_1G10120)"/>
    <property type="match status" value="1"/>
</dbReference>
<dbReference type="InterPro" id="IPR044122">
    <property type="entry name" value="UPF0261_N"/>
</dbReference>
<feature type="domain" description="UPF0261" evidence="2">
    <location>
        <begin position="181"/>
        <end position="393"/>
    </location>
</feature>
<keyword evidence="4" id="KW-1185">Reference proteome</keyword>
<dbReference type="InterPro" id="IPR051353">
    <property type="entry name" value="Tobamovirus_resist_UPF0261"/>
</dbReference>
<dbReference type="PIRSF" id="PIRSF033271">
    <property type="entry name" value="UCP033271"/>
    <property type="match status" value="1"/>
</dbReference>
<dbReference type="NCBIfam" id="NF002674">
    <property type="entry name" value="PRK02399.1-2"/>
    <property type="match status" value="1"/>
</dbReference>
<sequence length="397" mass="41370">MKTIAVLGTYDTKGDELEFVAQKIRDQGFAVLTIDVGTGEPPRITPDVTRDELLASVDADLKPIAGDRGACVALMGRAAAAALPSLAAERRIDAVLSLGGGGGTSIATAAMRALPIGFPKLMVSTVASGDTSAYIGTKDIVMMPSVVDVAGLNRISQLVFTRAAGAICGMVQAEVESDAAKPIIVASMFGNTTKCIEIAKPILENAGYEVLVFHATGIGGRAMEDLIASGMVAGVLDITTTELADELLGGIMSAGPNRLEAAAKAGLPTVIAPGCLDMANFGPRSTVPDRYRSRLIYEHNPDNTLVRTTAEESARLGRTLAEQVDRYGDHVTVMIPTRAISVISAPGQPFHDPGADAALFEAIGKTRKPVVRIECEINDKAFASAAANELLRLLANG</sequence>
<organism evidence="3 4">
    <name type="scientific">Stieleria magnilauensis</name>
    <dbReference type="NCBI Taxonomy" id="2527963"/>
    <lineage>
        <taxon>Bacteria</taxon>
        <taxon>Pseudomonadati</taxon>
        <taxon>Planctomycetota</taxon>
        <taxon>Planctomycetia</taxon>
        <taxon>Pirellulales</taxon>
        <taxon>Pirellulaceae</taxon>
        <taxon>Stieleria</taxon>
    </lineage>
</organism>
<name>A0ABX5XNZ1_9BACT</name>
<proteinExistence type="predicted"/>
<dbReference type="Pfam" id="PF06792">
    <property type="entry name" value="UPF0261"/>
    <property type="match status" value="1"/>
</dbReference>
<feature type="domain" description="UPF0261" evidence="1">
    <location>
        <begin position="2"/>
        <end position="174"/>
    </location>
</feature>
<dbReference type="Pfam" id="PF23189">
    <property type="entry name" value="UPF0261_C"/>
    <property type="match status" value="1"/>
</dbReference>